<dbReference type="EMBL" id="DRBS01000219">
    <property type="protein sequence ID" value="HDD44339.1"/>
    <property type="molecule type" value="Genomic_DNA"/>
</dbReference>
<dbReference type="Proteomes" id="UP000886289">
    <property type="component" value="Unassembled WGS sequence"/>
</dbReference>
<evidence type="ECO:0000313" key="1">
    <source>
        <dbReference type="EMBL" id="HDD44339.1"/>
    </source>
</evidence>
<name>A0A7C0U2P8_DESA2</name>
<sequence>MGIMPLILIGTTAGIIYLITKTEVAKAKITEAKILPAPIVKPVIEVKTSLPAQEPKVEVKPIKVKKAREISKLEVKVLRPKKVKKISVPKELIKLPSIVPKHRIRTGGIVVSTKPLVLTEKIFVPAPIVSPPITFGGLVAIEQG</sequence>
<gene>
    <name evidence="1" type="ORF">ENG63_05720</name>
</gene>
<reference evidence="1" key="1">
    <citation type="journal article" date="2020" name="mSystems">
        <title>Genome- and Community-Level Interaction Insights into Carbon Utilization and Element Cycling Functions of Hydrothermarchaeota in Hydrothermal Sediment.</title>
        <authorList>
            <person name="Zhou Z."/>
            <person name="Liu Y."/>
            <person name="Xu W."/>
            <person name="Pan J."/>
            <person name="Luo Z.H."/>
            <person name="Li M."/>
        </authorList>
    </citation>
    <scope>NUCLEOTIDE SEQUENCE [LARGE SCALE GENOMIC DNA]</scope>
    <source>
        <strain evidence="1">HyVt-233</strain>
    </source>
</reference>
<protein>
    <submittedName>
        <fullName evidence="1">Uncharacterized protein</fullName>
    </submittedName>
</protein>
<accession>A0A7C0U2P8</accession>
<organism evidence="1">
    <name type="scientific">Desulfofervidus auxilii</name>
    <dbReference type="NCBI Taxonomy" id="1621989"/>
    <lineage>
        <taxon>Bacteria</taxon>
        <taxon>Pseudomonadati</taxon>
        <taxon>Thermodesulfobacteriota</taxon>
        <taxon>Candidatus Desulfofervidia</taxon>
        <taxon>Candidatus Desulfofervidales</taxon>
        <taxon>Candidatus Desulfofervidaceae</taxon>
        <taxon>Candidatus Desulfofervidus</taxon>
    </lineage>
</organism>
<dbReference type="AlphaFoldDB" id="A0A7C0U2P8"/>
<proteinExistence type="predicted"/>
<comment type="caution">
    <text evidence="1">The sequence shown here is derived from an EMBL/GenBank/DDBJ whole genome shotgun (WGS) entry which is preliminary data.</text>
</comment>